<reference evidence="1 2" key="1">
    <citation type="submission" date="2020-01" db="EMBL/GenBank/DDBJ databases">
        <title>Insect and environment-associated Actinomycetes.</title>
        <authorList>
            <person name="Currrie C."/>
            <person name="Chevrette M."/>
            <person name="Carlson C."/>
            <person name="Stubbendieck R."/>
            <person name="Wendt-Pienkowski E."/>
        </authorList>
    </citation>
    <scope>NUCLEOTIDE SEQUENCE [LARGE SCALE GENOMIC DNA]</scope>
    <source>
        <strain evidence="1 2">SID8386</strain>
    </source>
</reference>
<proteinExistence type="predicted"/>
<accession>A0ABX0BP04</accession>
<protein>
    <submittedName>
        <fullName evidence="1">Uncharacterized protein</fullName>
    </submittedName>
</protein>
<keyword evidence="2" id="KW-1185">Reference proteome</keyword>
<evidence type="ECO:0000313" key="1">
    <source>
        <dbReference type="EMBL" id="NEC56663.1"/>
    </source>
</evidence>
<sequence>MRARHHGCADFSNFEQGAPARAELLGKDPESIEGESPTLFATDRTDRITYIAQGWKFTDPQVLADVGPVPDHETLIEIPEDVLKFYARRYAQENGADN</sequence>
<name>A0ABX0BP04_9PSEU</name>
<comment type="caution">
    <text evidence="1">The sequence shown here is derived from an EMBL/GenBank/DDBJ whole genome shotgun (WGS) entry which is preliminary data.</text>
</comment>
<organism evidence="1 2">
    <name type="scientific">Amycolatopsis rubida</name>
    <dbReference type="NCBI Taxonomy" id="112413"/>
    <lineage>
        <taxon>Bacteria</taxon>
        <taxon>Bacillati</taxon>
        <taxon>Actinomycetota</taxon>
        <taxon>Actinomycetes</taxon>
        <taxon>Pseudonocardiales</taxon>
        <taxon>Pseudonocardiaceae</taxon>
        <taxon>Amycolatopsis</taxon>
    </lineage>
</organism>
<dbReference type="Proteomes" id="UP000470404">
    <property type="component" value="Unassembled WGS sequence"/>
</dbReference>
<dbReference type="EMBL" id="JAAGNC010000075">
    <property type="protein sequence ID" value="NEC56663.1"/>
    <property type="molecule type" value="Genomic_DNA"/>
</dbReference>
<evidence type="ECO:0000313" key="2">
    <source>
        <dbReference type="Proteomes" id="UP000470404"/>
    </source>
</evidence>
<gene>
    <name evidence="1" type="ORF">G3I59_13970</name>
</gene>